<accession>K8PJ51</accession>
<keyword evidence="4" id="KW-0998">Cell outer membrane</keyword>
<dbReference type="Pfam" id="PF13505">
    <property type="entry name" value="OMP_b-brl"/>
    <property type="match status" value="1"/>
</dbReference>
<comment type="similarity">
    <text evidence="5">Belongs to the Omp25/RopB family.</text>
</comment>
<evidence type="ECO:0000256" key="4">
    <source>
        <dbReference type="ARBA" id="ARBA00023237"/>
    </source>
</evidence>
<feature type="domain" description="Outer membrane protein beta-barrel" evidence="7">
    <location>
        <begin position="8"/>
        <end position="250"/>
    </location>
</feature>
<name>K8PJ51_9BRAD</name>
<evidence type="ECO:0000256" key="3">
    <source>
        <dbReference type="ARBA" id="ARBA00023136"/>
    </source>
</evidence>
<dbReference type="AlphaFoldDB" id="K8PJ51"/>
<evidence type="ECO:0000256" key="5">
    <source>
        <dbReference type="ARBA" id="ARBA00038306"/>
    </source>
</evidence>
<feature type="signal peptide" evidence="6">
    <location>
        <begin position="1"/>
        <end position="20"/>
    </location>
</feature>
<organism evidence="8 9">
    <name type="scientific">Afipia broomeae ATCC 49717</name>
    <dbReference type="NCBI Taxonomy" id="883078"/>
    <lineage>
        <taxon>Bacteria</taxon>
        <taxon>Pseudomonadati</taxon>
        <taxon>Pseudomonadota</taxon>
        <taxon>Alphaproteobacteria</taxon>
        <taxon>Hyphomicrobiales</taxon>
        <taxon>Nitrobacteraceae</taxon>
        <taxon>Afipia</taxon>
    </lineage>
</organism>
<evidence type="ECO:0000259" key="7">
    <source>
        <dbReference type="Pfam" id="PF13505"/>
    </source>
</evidence>
<feature type="chain" id="PRO_5003920050" description="Outer membrane protein beta-barrel domain-containing protein" evidence="6">
    <location>
        <begin position="21"/>
        <end position="250"/>
    </location>
</feature>
<evidence type="ECO:0000256" key="1">
    <source>
        <dbReference type="ARBA" id="ARBA00004442"/>
    </source>
</evidence>
<keyword evidence="2 6" id="KW-0732">Signal</keyword>
<evidence type="ECO:0000313" key="8">
    <source>
        <dbReference type="EMBL" id="EKS39565.1"/>
    </source>
</evidence>
<comment type="subcellular location">
    <subcellularLocation>
        <location evidence="1">Cell outer membrane</location>
    </subcellularLocation>
</comment>
<protein>
    <recommendedName>
        <fullName evidence="7">Outer membrane protein beta-barrel domain-containing protein</fullName>
    </recommendedName>
</protein>
<keyword evidence="3" id="KW-0472">Membrane</keyword>
<evidence type="ECO:0000256" key="2">
    <source>
        <dbReference type="ARBA" id="ARBA00022729"/>
    </source>
</evidence>
<dbReference type="InterPro" id="IPR027385">
    <property type="entry name" value="Beta-barrel_OMP"/>
</dbReference>
<reference evidence="8 9" key="1">
    <citation type="submission" date="2012-04" db="EMBL/GenBank/DDBJ databases">
        <title>The Genome Sequence of Afipia broomeae ATCC 49717.</title>
        <authorList>
            <consortium name="The Broad Institute Genome Sequencing Platform"/>
            <person name="Earl A."/>
            <person name="Ward D."/>
            <person name="Feldgarden M."/>
            <person name="Gevers D."/>
            <person name="Huys G."/>
            <person name="Walker B."/>
            <person name="Young S.K."/>
            <person name="Zeng Q."/>
            <person name="Gargeya S."/>
            <person name="Fitzgerald M."/>
            <person name="Haas B."/>
            <person name="Abouelleil A."/>
            <person name="Alvarado L."/>
            <person name="Arachchi H.M."/>
            <person name="Berlin A."/>
            <person name="Chapman S.B."/>
            <person name="Goldberg J."/>
            <person name="Griggs A."/>
            <person name="Gujja S."/>
            <person name="Hansen M."/>
            <person name="Howarth C."/>
            <person name="Imamovic A."/>
            <person name="Larimer J."/>
            <person name="McCowen C."/>
            <person name="Montmayeur A."/>
            <person name="Murphy C."/>
            <person name="Neiman D."/>
            <person name="Pearson M."/>
            <person name="Priest M."/>
            <person name="Roberts A."/>
            <person name="Saif S."/>
            <person name="Shea T."/>
            <person name="Sisk P."/>
            <person name="Sykes S."/>
            <person name="Wortman J."/>
            <person name="Nusbaum C."/>
            <person name="Birren B."/>
        </authorList>
    </citation>
    <scope>NUCLEOTIDE SEQUENCE [LARGE SCALE GENOMIC DNA]</scope>
    <source>
        <strain evidence="8 9">ATCC 49717</strain>
    </source>
</reference>
<dbReference type="RefSeq" id="WP_006020244.1">
    <property type="nucleotide sequence ID" value="NZ_KB375282.1"/>
</dbReference>
<keyword evidence="9" id="KW-1185">Reference proteome</keyword>
<evidence type="ECO:0000256" key="6">
    <source>
        <dbReference type="SAM" id="SignalP"/>
    </source>
</evidence>
<dbReference type="PANTHER" id="PTHR34001">
    <property type="entry name" value="BLL7405 PROTEIN"/>
    <property type="match status" value="1"/>
</dbReference>
<dbReference type="PANTHER" id="PTHR34001:SF3">
    <property type="entry name" value="BLL7405 PROTEIN"/>
    <property type="match status" value="1"/>
</dbReference>
<sequence length="250" mass="26223">MRKLFAAAALIAVTSASASAADLGPRYTKAPVMAPVWSWTGFYIGGHVGGGWSDGDATATVSGFGPFDTARLGGNGSGVVGGGQIGYNWQFAPNWVLGIEGDISGTGIRKSSSAPITLGGGPIGAAFTHEADRNIDWMASVRGRFGYAADRWLVYVTGGAAWADINYRTNLTGFGLFNSGNFNTTKSGWTVGGGAEYAFANNWTARLEYLYYDFGSEAVSNVSVVAPPLAYNTTFSTKVNVVRAGVNYKF</sequence>
<proteinExistence type="inferred from homology"/>
<dbReference type="EMBL" id="AGWX01000002">
    <property type="protein sequence ID" value="EKS39565.1"/>
    <property type="molecule type" value="Genomic_DNA"/>
</dbReference>
<dbReference type="Proteomes" id="UP000001096">
    <property type="component" value="Unassembled WGS sequence"/>
</dbReference>
<dbReference type="GO" id="GO:0009279">
    <property type="term" value="C:cell outer membrane"/>
    <property type="evidence" value="ECO:0007669"/>
    <property type="project" value="UniProtKB-SubCell"/>
</dbReference>
<dbReference type="InterPro" id="IPR011250">
    <property type="entry name" value="OMP/PagP_B-barrel"/>
</dbReference>
<dbReference type="SUPFAM" id="SSF56925">
    <property type="entry name" value="OMPA-like"/>
    <property type="match status" value="1"/>
</dbReference>
<dbReference type="InterPro" id="IPR051692">
    <property type="entry name" value="OMP-like"/>
</dbReference>
<dbReference type="HOGENOM" id="CLU_037100_0_1_5"/>
<dbReference type="Gene3D" id="2.40.160.20">
    <property type="match status" value="1"/>
</dbReference>
<evidence type="ECO:0000313" key="9">
    <source>
        <dbReference type="Proteomes" id="UP000001096"/>
    </source>
</evidence>
<gene>
    <name evidence="8" type="ORF">HMPREF9695_01526</name>
</gene>
<dbReference type="PATRIC" id="fig|883078.3.peg.1563"/>
<dbReference type="eggNOG" id="COG3637">
    <property type="taxonomic scope" value="Bacteria"/>
</dbReference>
<comment type="caution">
    <text evidence="8">The sequence shown here is derived from an EMBL/GenBank/DDBJ whole genome shotgun (WGS) entry which is preliminary data.</text>
</comment>